<proteinExistence type="predicted"/>
<dbReference type="EMBL" id="BARU01001748">
    <property type="protein sequence ID" value="GAH20386.1"/>
    <property type="molecule type" value="Genomic_DNA"/>
</dbReference>
<sequence>MEPLAKRLVDILALDNLWLKEVVVVTKEKQSSEVQTVNNYLKMSHQYLLVYEKVERDHRNEHT</sequence>
<protein>
    <submittedName>
        <fullName evidence="1">Uncharacterized protein</fullName>
    </submittedName>
</protein>
<comment type="caution">
    <text evidence="1">The sequence shown here is derived from an EMBL/GenBank/DDBJ whole genome shotgun (WGS) entry which is preliminary data.</text>
</comment>
<gene>
    <name evidence="1" type="ORF">S03H2_04414</name>
</gene>
<accession>X1DHM7</accession>
<organism evidence="1">
    <name type="scientific">marine sediment metagenome</name>
    <dbReference type="NCBI Taxonomy" id="412755"/>
    <lineage>
        <taxon>unclassified sequences</taxon>
        <taxon>metagenomes</taxon>
        <taxon>ecological metagenomes</taxon>
    </lineage>
</organism>
<name>X1DHM7_9ZZZZ</name>
<reference evidence="1" key="1">
    <citation type="journal article" date="2014" name="Front. Microbiol.">
        <title>High frequency of phylogenetically diverse reductive dehalogenase-homologous genes in deep subseafloor sedimentary metagenomes.</title>
        <authorList>
            <person name="Kawai M."/>
            <person name="Futagami T."/>
            <person name="Toyoda A."/>
            <person name="Takaki Y."/>
            <person name="Nishi S."/>
            <person name="Hori S."/>
            <person name="Arai W."/>
            <person name="Tsubouchi T."/>
            <person name="Morono Y."/>
            <person name="Uchiyama I."/>
            <person name="Ito T."/>
            <person name="Fujiyama A."/>
            <person name="Inagaki F."/>
            <person name="Takami H."/>
        </authorList>
    </citation>
    <scope>NUCLEOTIDE SEQUENCE</scope>
    <source>
        <strain evidence="1">Expedition CK06-06</strain>
    </source>
</reference>
<evidence type="ECO:0000313" key="1">
    <source>
        <dbReference type="EMBL" id="GAH20386.1"/>
    </source>
</evidence>
<dbReference type="AlphaFoldDB" id="X1DHM7"/>